<evidence type="ECO:0000313" key="1">
    <source>
        <dbReference type="EMBL" id="MDO3679731.1"/>
    </source>
</evidence>
<accession>A0ABT8VFH8</accession>
<dbReference type="Pfam" id="PF20289">
    <property type="entry name" value="MComp1"/>
    <property type="match status" value="1"/>
</dbReference>
<dbReference type="InterPro" id="IPR046905">
    <property type="entry name" value="ABC-3C_MC1"/>
</dbReference>
<name>A0ABT8VFH8_9BACL</name>
<gene>
    <name evidence="1" type="ORF">Q3C12_22210</name>
</gene>
<sequence length="197" mass="23310">MIELLSSLGLQAVEMDHYEYTFYVTCIRDDKIVFFLPTDEISQVLDFVSIIPDVRERFFDLVHNKEILHTHITLPAFLWDLYVVAVHDNQQRPAFDEMAVNQLERDRFVARKIVIEYKSEDDLQHQIVHHLLPERELDAVLTEHLRELAESTNMDEILKDTEIQRKELDDELVDPGKAITYSHIIHYLKRIQEKIGI</sequence>
<dbReference type="Proteomes" id="UP001168883">
    <property type="component" value="Unassembled WGS sequence"/>
</dbReference>
<organism evidence="1 2">
    <name type="scientific">Paenibacillus ehimensis</name>
    <dbReference type="NCBI Taxonomy" id="79264"/>
    <lineage>
        <taxon>Bacteria</taxon>
        <taxon>Bacillati</taxon>
        <taxon>Bacillota</taxon>
        <taxon>Bacilli</taxon>
        <taxon>Bacillales</taxon>
        <taxon>Paenibacillaceae</taxon>
        <taxon>Paenibacillus</taxon>
    </lineage>
</organism>
<comment type="caution">
    <text evidence="1">The sequence shown here is derived from an EMBL/GenBank/DDBJ whole genome shotgun (WGS) entry which is preliminary data.</text>
</comment>
<evidence type="ECO:0000313" key="2">
    <source>
        <dbReference type="Proteomes" id="UP001168883"/>
    </source>
</evidence>
<reference evidence="1" key="1">
    <citation type="submission" date="2023-07" db="EMBL/GenBank/DDBJ databases">
        <authorList>
            <person name="Aktuganov G."/>
            <person name="Boyko T."/>
            <person name="Delegan Y."/>
            <person name="Galimzianova N."/>
            <person name="Gilvanova E."/>
            <person name="Korobov V."/>
            <person name="Kuzmina L."/>
            <person name="Melentiev A."/>
            <person name="Milman P."/>
            <person name="Ryabova A."/>
            <person name="Stupak E."/>
            <person name="Yasakov T."/>
            <person name="Zharikova N."/>
            <person name="Zhurenko E."/>
        </authorList>
    </citation>
    <scope>NUCLEOTIDE SEQUENCE</scope>
    <source>
        <strain evidence="1">IB-739</strain>
    </source>
</reference>
<dbReference type="EMBL" id="JAUMKJ010000030">
    <property type="protein sequence ID" value="MDO3679731.1"/>
    <property type="molecule type" value="Genomic_DNA"/>
</dbReference>
<dbReference type="RefSeq" id="WP_302879919.1">
    <property type="nucleotide sequence ID" value="NZ_JAUMKJ010000030.1"/>
</dbReference>
<proteinExistence type="predicted"/>
<keyword evidence="2" id="KW-1185">Reference proteome</keyword>
<protein>
    <submittedName>
        <fullName evidence="1">Uncharacterized protein</fullName>
    </submittedName>
</protein>